<keyword evidence="5" id="KW-0949">S-adenosyl-L-methionine</keyword>
<dbReference type="PROSITE" id="PS00092">
    <property type="entry name" value="N6_MTASE"/>
    <property type="match status" value="1"/>
</dbReference>
<comment type="catalytic activity">
    <reaction evidence="6">
        <text>a 2'-deoxyadenosine in DNA + S-adenosyl-L-methionine = an N(6)-methyl-2'-deoxyadenosine in DNA + S-adenosyl-L-homocysteine + H(+)</text>
        <dbReference type="Rhea" id="RHEA:15197"/>
        <dbReference type="Rhea" id="RHEA-COMP:12418"/>
        <dbReference type="Rhea" id="RHEA-COMP:12419"/>
        <dbReference type="ChEBI" id="CHEBI:15378"/>
        <dbReference type="ChEBI" id="CHEBI:57856"/>
        <dbReference type="ChEBI" id="CHEBI:59789"/>
        <dbReference type="ChEBI" id="CHEBI:90615"/>
        <dbReference type="ChEBI" id="CHEBI:90616"/>
        <dbReference type="EC" id="2.1.1.72"/>
    </reaction>
</comment>
<sequence>MSQPPALLDRVEARRLEIQSRLDPETQARLGQHLTNAPTAEFMAGLLRIPLTGTFRLLDPGAGSGALTAAVVARVLSETPGVSLDVTVVEADPSMLSALRETIAECERAAVNAGVEITATLVEGSFVDAAQGLAPFDAVIQNPPYGKLPAKAPDRLATARQAVDCPNIYAAFVALSVSALRPAGQLVAITPRSFTNGTYFAKFRQWLLPQTAFDTIHIFDARDSVFADSGVLQETIIYSMTRTDQTPATATLSVSRDHRDEVTRREVDYSEIIHPGDRQLYVRIPSSPEDADLVAQMSALPCSLADLGIRVSTGRVVDFRSRDQLLAEPYDEHYPMVYPANISHGVLTHPSETGKPQWFSITCSDDRRWLVPEGIYTLVKRFSSKEETRRLVASVWSPAEQGEGPVAFDNKLNYFHVNGKGLDADLAMGLAVWLNSESVDRYFRTFSGHTQVNATDLRGMRWPTPTTLRNLATGRTELPDTETIDRLVAAVITSGQETAA</sequence>
<protein>
    <recommendedName>
        <fullName evidence="2">site-specific DNA-methyltransferase (adenine-specific)</fullName>
        <ecNumber evidence="2">2.1.1.72</ecNumber>
    </recommendedName>
</protein>
<evidence type="ECO:0000256" key="5">
    <source>
        <dbReference type="ARBA" id="ARBA00022691"/>
    </source>
</evidence>
<evidence type="ECO:0000259" key="7">
    <source>
        <dbReference type="Pfam" id="PF07669"/>
    </source>
</evidence>
<proteinExistence type="inferred from homology"/>
<evidence type="ECO:0000256" key="3">
    <source>
        <dbReference type="ARBA" id="ARBA00022603"/>
    </source>
</evidence>
<dbReference type="Gene3D" id="3.40.50.150">
    <property type="entry name" value="Vaccinia Virus protein VP39"/>
    <property type="match status" value="1"/>
</dbReference>
<evidence type="ECO:0000313" key="9">
    <source>
        <dbReference type="Proteomes" id="UP000035088"/>
    </source>
</evidence>
<evidence type="ECO:0000313" key="8">
    <source>
        <dbReference type="EMBL" id="GAB08303.1"/>
    </source>
</evidence>
<comment type="similarity">
    <text evidence="1">Belongs to the N(4)/N(6)-methyltransferase family.</text>
</comment>
<dbReference type="InterPro" id="IPR029063">
    <property type="entry name" value="SAM-dependent_MTases_sf"/>
</dbReference>
<reference evidence="8 9" key="1">
    <citation type="submission" date="2011-11" db="EMBL/GenBank/DDBJ databases">
        <title>Whole genome shotgun sequence of Gordonia araii NBRC 100433.</title>
        <authorList>
            <person name="Yoshida Y."/>
            <person name="Hosoyama A."/>
            <person name="Tsuchikane K."/>
            <person name="Katsumata H."/>
            <person name="Yamazaki S."/>
            <person name="Fujita N."/>
        </authorList>
    </citation>
    <scope>NUCLEOTIDE SEQUENCE [LARGE SCALE GENOMIC DNA]</scope>
    <source>
        <strain evidence="8 9">NBRC 100433</strain>
    </source>
</reference>
<dbReference type="STRING" id="1073574.GOARA_008_00030"/>
<gene>
    <name evidence="8" type="ORF">GOARA_008_00030</name>
</gene>
<dbReference type="PANTHER" id="PTHR33841:SF5">
    <property type="entry name" value="DNA METHYLASE (MODIFICATION METHYLASE) (METHYLTRANSFERASE)-RELATED"/>
    <property type="match status" value="1"/>
</dbReference>
<evidence type="ECO:0000256" key="4">
    <source>
        <dbReference type="ARBA" id="ARBA00022679"/>
    </source>
</evidence>
<dbReference type="Proteomes" id="UP000035088">
    <property type="component" value="Unassembled WGS sequence"/>
</dbReference>
<dbReference type="RefSeq" id="WP_007320383.1">
    <property type="nucleotide sequence ID" value="NZ_JABELY010000016.1"/>
</dbReference>
<dbReference type="PANTHER" id="PTHR33841">
    <property type="entry name" value="DNA METHYLTRANSFERASE YEEA-RELATED"/>
    <property type="match status" value="1"/>
</dbReference>
<dbReference type="EMBL" id="BAEE01000008">
    <property type="protein sequence ID" value="GAB08303.1"/>
    <property type="molecule type" value="Genomic_DNA"/>
</dbReference>
<evidence type="ECO:0000256" key="6">
    <source>
        <dbReference type="ARBA" id="ARBA00047942"/>
    </source>
</evidence>
<feature type="domain" description="Type II methyltransferase M.TaqI-like" evidence="7">
    <location>
        <begin position="134"/>
        <end position="226"/>
    </location>
</feature>
<dbReference type="EC" id="2.1.1.72" evidence="2"/>
<dbReference type="GO" id="GO:0006304">
    <property type="term" value="P:DNA modification"/>
    <property type="evidence" value="ECO:0007669"/>
    <property type="project" value="InterPro"/>
</dbReference>
<keyword evidence="3" id="KW-0489">Methyltransferase</keyword>
<dbReference type="PRINTS" id="PR00507">
    <property type="entry name" value="N12N6MTFRASE"/>
</dbReference>
<evidence type="ECO:0000256" key="2">
    <source>
        <dbReference type="ARBA" id="ARBA00011900"/>
    </source>
</evidence>
<dbReference type="GO" id="GO:0032259">
    <property type="term" value="P:methylation"/>
    <property type="evidence" value="ECO:0007669"/>
    <property type="project" value="UniProtKB-KW"/>
</dbReference>
<dbReference type="InterPro" id="IPR050953">
    <property type="entry name" value="N4_N6_ade-DNA_methylase"/>
</dbReference>
<dbReference type="AlphaFoldDB" id="G7GXH8"/>
<keyword evidence="9" id="KW-1185">Reference proteome</keyword>
<keyword evidence="4" id="KW-0808">Transferase</keyword>
<evidence type="ECO:0000256" key="1">
    <source>
        <dbReference type="ARBA" id="ARBA00006594"/>
    </source>
</evidence>
<dbReference type="InterPro" id="IPR002052">
    <property type="entry name" value="DNA_methylase_N6_adenine_CS"/>
</dbReference>
<dbReference type="GO" id="GO:0009007">
    <property type="term" value="F:site-specific DNA-methyltransferase (adenine-specific) activity"/>
    <property type="evidence" value="ECO:0007669"/>
    <property type="project" value="UniProtKB-EC"/>
</dbReference>
<dbReference type="Pfam" id="PF07669">
    <property type="entry name" value="Eco57I"/>
    <property type="match status" value="1"/>
</dbReference>
<dbReference type="SUPFAM" id="SSF53335">
    <property type="entry name" value="S-adenosyl-L-methionine-dependent methyltransferases"/>
    <property type="match status" value="1"/>
</dbReference>
<accession>G7GXH8</accession>
<organism evidence="8 9">
    <name type="scientific">Gordonia araii NBRC 100433</name>
    <dbReference type="NCBI Taxonomy" id="1073574"/>
    <lineage>
        <taxon>Bacteria</taxon>
        <taxon>Bacillati</taxon>
        <taxon>Actinomycetota</taxon>
        <taxon>Actinomycetes</taxon>
        <taxon>Mycobacteriales</taxon>
        <taxon>Gordoniaceae</taxon>
        <taxon>Gordonia</taxon>
    </lineage>
</organism>
<dbReference type="CDD" id="cd02440">
    <property type="entry name" value="AdoMet_MTases"/>
    <property type="match status" value="1"/>
</dbReference>
<dbReference type="GO" id="GO:0003676">
    <property type="term" value="F:nucleic acid binding"/>
    <property type="evidence" value="ECO:0007669"/>
    <property type="project" value="InterPro"/>
</dbReference>
<comment type="caution">
    <text evidence="8">The sequence shown here is derived from an EMBL/GenBank/DDBJ whole genome shotgun (WGS) entry which is preliminary data.</text>
</comment>
<name>G7GXH8_9ACTN</name>
<dbReference type="InterPro" id="IPR011639">
    <property type="entry name" value="MethylTrfase_TaqI-like_dom"/>
</dbReference>